<organism evidence="3 4">
    <name type="scientific">Nocardia uniformis</name>
    <dbReference type="NCBI Taxonomy" id="53432"/>
    <lineage>
        <taxon>Bacteria</taxon>
        <taxon>Bacillati</taxon>
        <taxon>Actinomycetota</taxon>
        <taxon>Actinomycetes</taxon>
        <taxon>Mycobacteriales</taxon>
        <taxon>Nocardiaceae</taxon>
        <taxon>Nocardia</taxon>
    </lineage>
</organism>
<feature type="signal peptide" evidence="2">
    <location>
        <begin position="1"/>
        <end position="26"/>
    </location>
</feature>
<reference evidence="3 4" key="1">
    <citation type="submission" date="2020-05" db="EMBL/GenBank/DDBJ databases">
        <title>MicrobeNet Type strains.</title>
        <authorList>
            <person name="Nicholson A.C."/>
        </authorList>
    </citation>
    <scope>NUCLEOTIDE SEQUENCE [LARGE SCALE GENOMIC DNA]</scope>
    <source>
        <strain evidence="3 4">JCM 3224</strain>
    </source>
</reference>
<keyword evidence="4" id="KW-1185">Reference proteome</keyword>
<dbReference type="RefSeq" id="WP_067526510.1">
    <property type="nucleotide sequence ID" value="NZ_JABELX010000003.1"/>
</dbReference>
<feature type="region of interest" description="Disordered" evidence="1">
    <location>
        <begin position="38"/>
        <end position="64"/>
    </location>
</feature>
<evidence type="ECO:0000256" key="1">
    <source>
        <dbReference type="SAM" id="MobiDB-lite"/>
    </source>
</evidence>
<protein>
    <submittedName>
        <fullName evidence="3">Uncharacterized protein</fullName>
    </submittedName>
</protein>
<dbReference type="InterPro" id="IPR038765">
    <property type="entry name" value="Papain-like_cys_pep_sf"/>
</dbReference>
<evidence type="ECO:0000313" key="3">
    <source>
        <dbReference type="EMBL" id="NNH69494.1"/>
    </source>
</evidence>
<feature type="chain" id="PRO_5032660400" evidence="2">
    <location>
        <begin position="27"/>
        <end position="258"/>
    </location>
</feature>
<dbReference type="Gene3D" id="3.90.1720.10">
    <property type="entry name" value="endopeptidase domain like (from Nostoc punctiforme)"/>
    <property type="match status" value="1"/>
</dbReference>
<dbReference type="EMBL" id="JABELX010000003">
    <property type="protein sequence ID" value="NNH69494.1"/>
    <property type="molecule type" value="Genomic_DNA"/>
</dbReference>
<proteinExistence type="predicted"/>
<evidence type="ECO:0000313" key="4">
    <source>
        <dbReference type="Proteomes" id="UP000586827"/>
    </source>
</evidence>
<comment type="caution">
    <text evidence="3">The sequence shown here is derived from an EMBL/GenBank/DDBJ whole genome shotgun (WGS) entry which is preliminary data.</text>
</comment>
<keyword evidence="2" id="KW-0732">Signal</keyword>
<dbReference type="Proteomes" id="UP000586827">
    <property type="component" value="Unassembled WGS sequence"/>
</dbReference>
<dbReference type="AlphaFoldDB" id="A0A849BTN5"/>
<evidence type="ECO:0000256" key="2">
    <source>
        <dbReference type="SAM" id="SignalP"/>
    </source>
</evidence>
<dbReference type="SUPFAM" id="SSF54001">
    <property type="entry name" value="Cysteine proteinases"/>
    <property type="match status" value="1"/>
</dbReference>
<feature type="compositionally biased region" description="Low complexity" evidence="1">
    <location>
        <begin position="44"/>
        <end position="58"/>
    </location>
</feature>
<name>A0A849BTN5_9NOCA</name>
<gene>
    <name evidence="3" type="ORF">HLB23_06360</name>
</gene>
<sequence>MIVLLEATLWCGALLMVAVPLDIAQAAQSEDWRYQCDSAVGPDPSATATAPSASTAAPEDVTLRTPPATNPYASLTAPPGANLSDWERACISAMPSAPYQMPALRTPNSGVAVACAGALAVEQVGVRVVVGAGGLDGPSGDAFGPPVLTRYVTYLADLATSTGQCAPAALPPATQHTACSPLLPETIAGQGVCGQRVDIAAASAGDLVFWDYQDSRPNRVGIALGAGEIVTADLSAGRFVRQQIPHDADVRVKRVLGR</sequence>
<accession>A0A849BTN5</accession>